<proteinExistence type="predicted"/>
<dbReference type="Proteomes" id="UP000078561">
    <property type="component" value="Unassembled WGS sequence"/>
</dbReference>
<dbReference type="InterPro" id="IPR038279">
    <property type="entry name" value="Ndc10_dom2_sf"/>
</dbReference>
<evidence type="ECO:0000313" key="2">
    <source>
        <dbReference type="Proteomes" id="UP000078561"/>
    </source>
</evidence>
<name>A0A163MUB5_ABSGL</name>
<protein>
    <recommendedName>
        <fullName evidence="3">Ndc10 domain-containing protein</fullName>
    </recommendedName>
</protein>
<reference evidence="1" key="1">
    <citation type="submission" date="2016-04" db="EMBL/GenBank/DDBJ databases">
        <authorList>
            <person name="Evans L.H."/>
            <person name="Alamgir A."/>
            <person name="Owens N."/>
            <person name="Weber N.D."/>
            <person name="Virtaneva K."/>
            <person name="Barbian K."/>
            <person name="Babar A."/>
            <person name="Rosenke K."/>
        </authorList>
    </citation>
    <scope>NUCLEOTIDE SEQUENCE [LARGE SCALE GENOMIC DNA]</scope>
    <source>
        <strain evidence="1">CBS 101.48</strain>
    </source>
</reference>
<dbReference type="Gene3D" id="1.10.443.20">
    <property type="entry name" value="Centromere DNA-binding protein complex CBF3 subunit, domain 2"/>
    <property type="match status" value="1"/>
</dbReference>
<dbReference type="InParanoid" id="A0A163MUB5"/>
<accession>A0A163MUB5</accession>
<evidence type="ECO:0008006" key="3">
    <source>
        <dbReference type="Google" id="ProtNLM"/>
    </source>
</evidence>
<keyword evidence="2" id="KW-1185">Reference proteome</keyword>
<evidence type="ECO:0000313" key="1">
    <source>
        <dbReference type="EMBL" id="SAM08761.1"/>
    </source>
</evidence>
<dbReference type="EMBL" id="LT554937">
    <property type="protein sequence ID" value="SAM08761.1"/>
    <property type="molecule type" value="Genomic_DNA"/>
</dbReference>
<sequence>MAGFSTNGRSFHLAHAALNPSTSLCKKCPTIDEWHDRLAAKKLSPDNNDTIQPTVITNCSWWNSAPTIPFGNIQSSLI</sequence>
<gene>
    <name evidence="1" type="primary">ABSGL_14427.1 scaffold 14663</name>
</gene>
<organism evidence="1">
    <name type="scientific">Absidia glauca</name>
    <name type="common">Pin mould</name>
    <dbReference type="NCBI Taxonomy" id="4829"/>
    <lineage>
        <taxon>Eukaryota</taxon>
        <taxon>Fungi</taxon>
        <taxon>Fungi incertae sedis</taxon>
        <taxon>Mucoromycota</taxon>
        <taxon>Mucoromycotina</taxon>
        <taxon>Mucoromycetes</taxon>
        <taxon>Mucorales</taxon>
        <taxon>Cunninghamellaceae</taxon>
        <taxon>Absidia</taxon>
    </lineage>
</organism>
<dbReference type="GO" id="GO:0003677">
    <property type="term" value="F:DNA binding"/>
    <property type="evidence" value="ECO:0007669"/>
    <property type="project" value="InterPro"/>
</dbReference>
<dbReference type="OrthoDB" id="2301256at2759"/>
<dbReference type="AlphaFoldDB" id="A0A163MUB5"/>